<name>A0A165CZG0_9APHY</name>
<reference evidence="10 11" key="1">
    <citation type="journal article" date="2016" name="Mol. Biol. Evol.">
        <title>Comparative Genomics of Early-Diverging Mushroom-Forming Fungi Provides Insights into the Origins of Lignocellulose Decay Capabilities.</title>
        <authorList>
            <person name="Nagy L.G."/>
            <person name="Riley R."/>
            <person name="Tritt A."/>
            <person name="Adam C."/>
            <person name="Daum C."/>
            <person name="Floudas D."/>
            <person name="Sun H."/>
            <person name="Yadav J.S."/>
            <person name="Pangilinan J."/>
            <person name="Larsson K.H."/>
            <person name="Matsuura K."/>
            <person name="Barry K."/>
            <person name="Labutti K."/>
            <person name="Kuo R."/>
            <person name="Ohm R.A."/>
            <person name="Bhattacharya S.S."/>
            <person name="Shirouzu T."/>
            <person name="Yoshinaga Y."/>
            <person name="Martin F.M."/>
            <person name="Grigoriev I.V."/>
            <person name="Hibbett D.S."/>
        </authorList>
    </citation>
    <scope>NUCLEOTIDE SEQUENCE [LARGE SCALE GENOMIC DNA]</scope>
    <source>
        <strain evidence="10 11">93-53</strain>
    </source>
</reference>
<dbReference type="InParanoid" id="A0A165CZG0"/>
<dbReference type="GO" id="GO:0004497">
    <property type="term" value="F:monooxygenase activity"/>
    <property type="evidence" value="ECO:0007669"/>
    <property type="project" value="UniProtKB-KW"/>
</dbReference>
<dbReference type="GO" id="GO:0016705">
    <property type="term" value="F:oxidoreductase activity, acting on paired donors, with incorporation or reduction of molecular oxygen"/>
    <property type="evidence" value="ECO:0007669"/>
    <property type="project" value="InterPro"/>
</dbReference>
<keyword evidence="4 8" id="KW-0479">Metal-binding</keyword>
<keyword evidence="3 8" id="KW-0349">Heme</keyword>
<evidence type="ECO:0000256" key="5">
    <source>
        <dbReference type="ARBA" id="ARBA00023002"/>
    </source>
</evidence>
<dbReference type="RefSeq" id="XP_040761553.1">
    <property type="nucleotide sequence ID" value="XM_040906538.1"/>
</dbReference>
<dbReference type="PANTHER" id="PTHR24286:SF24">
    <property type="entry name" value="LANOSTEROL 14-ALPHA DEMETHYLASE"/>
    <property type="match status" value="1"/>
</dbReference>
<evidence type="ECO:0000256" key="9">
    <source>
        <dbReference type="SAM" id="MobiDB-lite"/>
    </source>
</evidence>
<evidence type="ECO:0000256" key="8">
    <source>
        <dbReference type="PIRSR" id="PIRSR602401-1"/>
    </source>
</evidence>
<gene>
    <name evidence="10" type="ORF">LAESUDRAFT_704163</name>
</gene>
<proteinExistence type="inferred from homology"/>
<dbReference type="OrthoDB" id="1055148at2759"/>
<evidence type="ECO:0000256" key="6">
    <source>
        <dbReference type="ARBA" id="ARBA00023004"/>
    </source>
</evidence>
<keyword evidence="5" id="KW-0560">Oxidoreductase</keyword>
<dbReference type="PRINTS" id="PR00385">
    <property type="entry name" value="P450"/>
</dbReference>
<evidence type="ECO:0000256" key="2">
    <source>
        <dbReference type="ARBA" id="ARBA00010617"/>
    </source>
</evidence>
<dbReference type="PANTHER" id="PTHR24286">
    <property type="entry name" value="CYTOCHROME P450 26"/>
    <property type="match status" value="1"/>
</dbReference>
<keyword evidence="7" id="KW-0503">Monooxygenase</keyword>
<evidence type="ECO:0000313" key="11">
    <source>
        <dbReference type="Proteomes" id="UP000076871"/>
    </source>
</evidence>
<evidence type="ECO:0000256" key="1">
    <source>
        <dbReference type="ARBA" id="ARBA00001971"/>
    </source>
</evidence>
<dbReference type="EMBL" id="KV427641">
    <property type="protein sequence ID" value="KZT03813.1"/>
    <property type="molecule type" value="Genomic_DNA"/>
</dbReference>
<evidence type="ECO:0000256" key="4">
    <source>
        <dbReference type="ARBA" id="ARBA00022723"/>
    </source>
</evidence>
<dbReference type="GeneID" id="63823567"/>
<keyword evidence="6 8" id="KW-0408">Iron</keyword>
<keyword evidence="11" id="KW-1185">Reference proteome</keyword>
<dbReference type="GO" id="GO:0005506">
    <property type="term" value="F:iron ion binding"/>
    <property type="evidence" value="ECO:0007669"/>
    <property type="project" value="InterPro"/>
</dbReference>
<dbReference type="STRING" id="1314785.A0A165CZG0"/>
<dbReference type="Proteomes" id="UP000076871">
    <property type="component" value="Unassembled WGS sequence"/>
</dbReference>
<protein>
    <submittedName>
        <fullName evidence="10">Cytochrome P450</fullName>
    </submittedName>
</protein>
<evidence type="ECO:0000256" key="3">
    <source>
        <dbReference type="ARBA" id="ARBA00022617"/>
    </source>
</evidence>
<organism evidence="10 11">
    <name type="scientific">Laetiporus sulphureus 93-53</name>
    <dbReference type="NCBI Taxonomy" id="1314785"/>
    <lineage>
        <taxon>Eukaryota</taxon>
        <taxon>Fungi</taxon>
        <taxon>Dikarya</taxon>
        <taxon>Basidiomycota</taxon>
        <taxon>Agaricomycotina</taxon>
        <taxon>Agaricomycetes</taxon>
        <taxon>Polyporales</taxon>
        <taxon>Laetiporus</taxon>
    </lineage>
</organism>
<dbReference type="InterPro" id="IPR002401">
    <property type="entry name" value="Cyt_P450_E_grp-I"/>
</dbReference>
<dbReference type="GO" id="GO:0016125">
    <property type="term" value="P:sterol metabolic process"/>
    <property type="evidence" value="ECO:0007669"/>
    <property type="project" value="TreeGrafter"/>
</dbReference>
<feature type="compositionally biased region" description="Low complexity" evidence="9">
    <location>
        <begin position="338"/>
        <end position="358"/>
    </location>
</feature>
<dbReference type="Pfam" id="PF00067">
    <property type="entry name" value="p450"/>
    <property type="match status" value="1"/>
</dbReference>
<dbReference type="SUPFAM" id="SSF48264">
    <property type="entry name" value="Cytochrome P450"/>
    <property type="match status" value="1"/>
</dbReference>
<sequence length="558" mass="60920">MIHPLGLFVFLTAWVPEPLAIKLALAVPSAAILLFFSALLTRTEDSGDVPVRLSVCPLFSIAPFFRRRFDFLKRGFEVTGESIYQFKLLTKTITVVSGPKARHDFFAAKELDLNAGFQALSATIPHIPGLASDLGKRRIALIHRRLAAAQSSERLEQLIPQILDDAWRIMDLWGRPRKIDPFVAIPQITFQTNLRSLTCAELADDALLGARLKQLYDTLDTATTPASVLFPCFPTPNAVRRVLASRAIYKIVGRAIDGRIKGESRGSDDTLQMLAECGDERIVMIGFIMGLLVAGARSTGATASWLVTFLAGHPEWLAKARTELLNLLLEHGAPLPSSSLPQFPSRPPTTSSTPLFTPAHSPSPCPPNASDLMSSHPPTNIASPCFLSASLASLPLSAWESHTPILDAAIRETLRLAQPHVALRQHTGAHDIHVGGRRVRPGEYVVYPLADAHLVEGTGSWEPGRWMRGGKGDGGMEWIGWGAGRTPCLGQRLARLQLKLVAALFVLGFERLRVEDGSGRMLEGAELPEPDWNDLLGCKPKGKACWLGCERSEDDSRC</sequence>
<dbReference type="Gene3D" id="1.10.630.10">
    <property type="entry name" value="Cytochrome P450"/>
    <property type="match status" value="2"/>
</dbReference>
<accession>A0A165CZG0</accession>
<dbReference type="AlphaFoldDB" id="A0A165CZG0"/>
<dbReference type="InterPro" id="IPR036396">
    <property type="entry name" value="Cyt_P450_sf"/>
</dbReference>
<feature type="binding site" description="axial binding residue" evidence="8">
    <location>
        <position position="488"/>
    </location>
    <ligand>
        <name>heme</name>
        <dbReference type="ChEBI" id="CHEBI:30413"/>
    </ligand>
    <ligandPart>
        <name>Fe</name>
        <dbReference type="ChEBI" id="CHEBI:18248"/>
    </ligandPart>
</feature>
<evidence type="ECO:0000256" key="7">
    <source>
        <dbReference type="ARBA" id="ARBA00023033"/>
    </source>
</evidence>
<evidence type="ECO:0000313" key="10">
    <source>
        <dbReference type="EMBL" id="KZT03813.1"/>
    </source>
</evidence>
<comment type="cofactor">
    <cofactor evidence="1 8">
        <name>heme</name>
        <dbReference type="ChEBI" id="CHEBI:30413"/>
    </cofactor>
</comment>
<dbReference type="PRINTS" id="PR00463">
    <property type="entry name" value="EP450I"/>
</dbReference>
<comment type="similarity">
    <text evidence="2">Belongs to the cytochrome P450 family.</text>
</comment>
<feature type="region of interest" description="Disordered" evidence="9">
    <location>
        <begin position="338"/>
        <end position="370"/>
    </location>
</feature>
<dbReference type="GO" id="GO:0020037">
    <property type="term" value="F:heme binding"/>
    <property type="evidence" value="ECO:0007669"/>
    <property type="project" value="InterPro"/>
</dbReference>
<dbReference type="InterPro" id="IPR001128">
    <property type="entry name" value="Cyt_P450"/>
</dbReference>